<dbReference type="Proteomes" id="UP000283341">
    <property type="component" value="Unassembled WGS sequence"/>
</dbReference>
<organism evidence="3 4">
    <name type="scientific">Bacteroides cellulosilyticus</name>
    <dbReference type="NCBI Taxonomy" id="246787"/>
    <lineage>
        <taxon>Bacteria</taxon>
        <taxon>Pseudomonadati</taxon>
        <taxon>Bacteroidota</taxon>
        <taxon>Bacteroidia</taxon>
        <taxon>Bacteroidales</taxon>
        <taxon>Bacteroidaceae</taxon>
        <taxon>Bacteroides</taxon>
    </lineage>
</organism>
<evidence type="ECO:0008006" key="5">
    <source>
        <dbReference type="Google" id="ProtNLM"/>
    </source>
</evidence>
<proteinExistence type="predicted"/>
<dbReference type="InterPro" id="IPR040719">
    <property type="entry name" value="DUF5597"/>
</dbReference>
<reference evidence="3 4" key="1">
    <citation type="submission" date="2018-08" db="EMBL/GenBank/DDBJ databases">
        <title>A genome reference for cultivated species of the human gut microbiota.</title>
        <authorList>
            <person name="Zou Y."/>
            <person name="Xue W."/>
            <person name="Luo G."/>
        </authorList>
    </citation>
    <scope>NUCLEOTIDE SEQUENCE [LARGE SCALE GENOMIC DNA]</scope>
    <source>
        <strain evidence="3 4">AF22-3AC</strain>
    </source>
</reference>
<dbReference type="Gene3D" id="2.60.220.20">
    <property type="entry name" value="putative beta-Galactosidase from caulobacter crescentus"/>
    <property type="match status" value="1"/>
</dbReference>
<evidence type="ECO:0000313" key="4">
    <source>
        <dbReference type="Proteomes" id="UP000283341"/>
    </source>
</evidence>
<dbReference type="InterPro" id="IPR031330">
    <property type="entry name" value="Gly_Hdrlase_35_cat"/>
</dbReference>
<evidence type="ECO:0000259" key="1">
    <source>
        <dbReference type="Pfam" id="PF01301"/>
    </source>
</evidence>
<dbReference type="Pfam" id="PF01301">
    <property type="entry name" value="Glyco_hydro_35"/>
    <property type="match status" value="1"/>
</dbReference>
<dbReference type="SUPFAM" id="SSF51445">
    <property type="entry name" value="(Trans)glycosidases"/>
    <property type="match status" value="1"/>
</dbReference>
<feature type="domain" description="Glycoside hydrolase 35 catalytic" evidence="1">
    <location>
        <begin position="33"/>
        <end position="215"/>
    </location>
</feature>
<dbReference type="Pfam" id="PF18120">
    <property type="entry name" value="DUF5597"/>
    <property type="match status" value="1"/>
</dbReference>
<feature type="domain" description="DUF5597" evidence="2">
    <location>
        <begin position="387"/>
        <end position="498"/>
    </location>
</feature>
<protein>
    <recommendedName>
        <fullName evidence="5">Beta-galactosidase</fullName>
    </recommendedName>
</protein>
<gene>
    <name evidence="3" type="ORF">DWX97_16970</name>
</gene>
<name>A0A412IDZ9_9BACE</name>
<comment type="caution">
    <text evidence="3">The sequence shown here is derived from an EMBL/GenBank/DDBJ whole genome shotgun (WGS) entry which is preliminary data.</text>
</comment>
<evidence type="ECO:0000259" key="2">
    <source>
        <dbReference type="Pfam" id="PF18120"/>
    </source>
</evidence>
<dbReference type="AlphaFoldDB" id="A0A412IDZ9"/>
<dbReference type="EMBL" id="QRVJ01000016">
    <property type="protein sequence ID" value="RGS35150.1"/>
    <property type="molecule type" value="Genomic_DNA"/>
</dbReference>
<dbReference type="InterPro" id="IPR017853">
    <property type="entry name" value="GH"/>
</dbReference>
<evidence type="ECO:0000313" key="3">
    <source>
        <dbReference type="EMBL" id="RGS35150.1"/>
    </source>
</evidence>
<sequence length="550" mass="61645">MLVLLLFSTLSWGGNGDVPSRLSKNEYGHTILKVDGVPMLMVCGELHNSSASTPQYMNKVLRKLTKLNLNSVLATVAWEDIEPKEGQFDFSLVDSLMAGAYRNGLRVGILWFGSWKNGESSYAPEWVKRDTKRFQRVISPDGKPIEILSPFCEATMRADSKAFAALMAHIRENDIHKTVIIAQPENEVGIFQDMDYSKMGKDALKQQVPNALTLYLKKNEKRLKLGIAKVWRENGKKNTGTWEEVFGNGYESKAYCTVWQYASYINHVAEAGKAEYPLPMYCNCWLVQKEEDLPGVYPNGGPVDIVMDIWKAAAPAVDFLSPDIYLPNFKSIVADYYRYDNPLFIPEVRMNHAWAMYAFGQYGAMGFSPFGIEDRVNDKVYAGTSLVVKELAPLITKYAGSSKMVGLLNDSNASGERIEMGKYVLDVAYENKNEGSCYGIVIQTDDDEFIVAGAGLKITFNSSKKGIGYIMRVSEGGFEQDGTFVVSRNLNGDETNHNKYLVVKGREVDSIEQPYGTYNKIDPSFYTPTTDIKFFGPGIYKVSVYIRSEK</sequence>
<dbReference type="Gene3D" id="3.20.20.80">
    <property type="entry name" value="Glycosidases"/>
    <property type="match status" value="1"/>
</dbReference>
<accession>A0A412IDZ9</accession>